<sequence length="107" mass="12025">MPDPVWIHFIQLEHVVGFKQKRRECKYCESQINNSLRAARTHFRNCDLVTSEQKKNYFGDLYEENNSNISINISDTSSPVVSTSASALVAPTNTSLVISTSSTSNKK</sequence>
<keyword evidence="1" id="KW-0479">Metal-binding</keyword>
<reference evidence="6" key="1">
    <citation type="submission" date="2021-06" db="EMBL/GenBank/DDBJ databases">
        <authorList>
            <person name="Kallberg Y."/>
            <person name="Tangrot J."/>
            <person name="Rosling A."/>
        </authorList>
    </citation>
    <scope>NUCLEOTIDE SEQUENCE</scope>
    <source>
        <strain evidence="6">MA453B</strain>
    </source>
</reference>
<proteinExistence type="predicted"/>
<evidence type="ECO:0000256" key="3">
    <source>
        <dbReference type="ARBA" id="ARBA00022833"/>
    </source>
</evidence>
<feature type="domain" description="BED-type" evidence="5">
    <location>
        <begin position="1"/>
        <end position="53"/>
    </location>
</feature>
<dbReference type="EMBL" id="CAJVPY010029902">
    <property type="protein sequence ID" value="CAG8794769.1"/>
    <property type="molecule type" value="Genomic_DNA"/>
</dbReference>
<evidence type="ECO:0000313" key="6">
    <source>
        <dbReference type="EMBL" id="CAG8794769.1"/>
    </source>
</evidence>
<dbReference type="InterPro" id="IPR003656">
    <property type="entry name" value="Znf_BED"/>
</dbReference>
<evidence type="ECO:0000256" key="4">
    <source>
        <dbReference type="PROSITE-ProRule" id="PRU00027"/>
    </source>
</evidence>
<gene>
    <name evidence="6" type="ORF">DERYTH_LOCUS22135</name>
</gene>
<organism evidence="6 7">
    <name type="scientific">Dentiscutata erythropus</name>
    <dbReference type="NCBI Taxonomy" id="1348616"/>
    <lineage>
        <taxon>Eukaryota</taxon>
        <taxon>Fungi</taxon>
        <taxon>Fungi incertae sedis</taxon>
        <taxon>Mucoromycota</taxon>
        <taxon>Glomeromycotina</taxon>
        <taxon>Glomeromycetes</taxon>
        <taxon>Diversisporales</taxon>
        <taxon>Gigasporaceae</taxon>
        <taxon>Dentiscutata</taxon>
    </lineage>
</organism>
<name>A0A9N9JUX9_9GLOM</name>
<dbReference type="PROSITE" id="PS50808">
    <property type="entry name" value="ZF_BED"/>
    <property type="match status" value="1"/>
</dbReference>
<dbReference type="GO" id="GO:0008270">
    <property type="term" value="F:zinc ion binding"/>
    <property type="evidence" value="ECO:0007669"/>
    <property type="project" value="UniProtKB-KW"/>
</dbReference>
<dbReference type="AlphaFoldDB" id="A0A9N9JUX9"/>
<keyword evidence="2 4" id="KW-0863">Zinc-finger</keyword>
<evidence type="ECO:0000256" key="2">
    <source>
        <dbReference type="ARBA" id="ARBA00022771"/>
    </source>
</evidence>
<dbReference type="GO" id="GO:0003677">
    <property type="term" value="F:DNA binding"/>
    <property type="evidence" value="ECO:0007669"/>
    <property type="project" value="InterPro"/>
</dbReference>
<keyword evidence="3" id="KW-0862">Zinc</keyword>
<comment type="caution">
    <text evidence="6">The sequence shown here is derived from an EMBL/GenBank/DDBJ whole genome shotgun (WGS) entry which is preliminary data.</text>
</comment>
<feature type="non-terminal residue" evidence="6">
    <location>
        <position position="107"/>
    </location>
</feature>
<protein>
    <submittedName>
        <fullName evidence="6">1007_t:CDS:1</fullName>
    </submittedName>
</protein>
<keyword evidence="7" id="KW-1185">Reference proteome</keyword>
<evidence type="ECO:0000256" key="1">
    <source>
        <dbReference type="ARBA" id="ARBA00022723"/>
    </source>
</evidence>
<accession>A0A9N9JUX9</accession>
<evidence type="ECO:0000313" key="7">
    <source>
        <dbReference type="Proteomes" id="UP000789405"/>
    </source>
</evidence>
<dbReference type="Proteomes" id="UP000789405">
    <property type="component" value="Unassembled WGS sequence"/>
</dbReference>
<evidence type="ECO:0000259" key="5">
    <source>
        <dbReference type="PROSITE" id="PS50808"/>
    </source>
</evidence>